<keyword evidence="2" id="KW-0805">Transcription regulation</keyword>
<feature type="domain" description="HTH tetR-type" evidence="6">
    <location>
        <begin position="23"/>
        <end position="83"/>
    </location>
</feature>
<sequence length="213" mass="23072">MASKKTEDPSLTPRKTPGQGRAVATVAAILEAAARILETEGLAAYTTNAVAALAGVSIGSLYQYFPSKDAITRALINREAEQLLEDVNSIEITNDPHAGLELLIRAAVKHQFRRPGLARLLDVEEIRLPMSEDYVRMGREIAKKFERCLAGTGMVARKDLATTSRDLASIVKALVDAAGQRGETNEPALVARVRKAVFGYILYSASQHEAGKR</sequence>
<dbReference type="Proteomes" id="UP000637423">
    <property type="component" value="Unassembled WGS sequence"/>
</dbReference>
<keyword evidence="4" id="KW-0804">Transcription</keyword>
<dbReference type="EMBL" id="BMED01000001">
    <property type="protein sequence ID" value="GGC66390.1"/>
    <property type="molecule type" value="Genomic_DNA"/>
</dbReference>
<name>A0A916UBL9_9BURK</name>
<keyword evidence="1" id="KW-0678">Repressor</keyword>
<feature type="DNA-binding region" description="H-T-H motif" evidence="5">
    <location>
        <begin position="46"/>
        <end position="65"/>
    </location>
</feature>
<proteinExistence type="predicted"/>
<evidence type="ECO:0000313" key="7">
    <source>
        <dbReference type="EMBL" id="GGC66390.1"/>
    </source>
</evidence>
<dbReference type="InterPro" id="IPR023772">
    <property type="entry name" value="DNA-bd_HTH_TetR-type_CS"/>
</dbReference>
<dbReference type="InterPro" id="IPR050109">
    <property type="entry name" value="HTH-type_TetR-like_transc_reg"/>
</dbReference>
<evidence type="ECO:0000313" key="8">
    <source>
        <dbReference type="Proteomes" id="UP000637423"/>
    </source>
</evidence>
<evidence type="ECO:0000256" key="2">
    <source>
        <dbReference type="ARBA" id="ARBA00023015"/>
    </source>
</evidence>
<dbReference type="PROSITE" id="PS01081">
    <property type="entry name" value="HTH_TETR_1"/>
    <property type="match status" value="1"/>
</dbReference>
<dbReference type="GO" id="GO:0000976">
    <property type="term" value="F:transcription cis-regulatory region binding"/>
    <property type="evidence" value="ECO:0007669"/>
    <property type="project" value="TreeGrafter"/>
</dbReference>
<protein>
    <submittedName>
        <fullName evidence="7">TetR family transcriptional regulator</fullName>
    </submittedName>
</protein>
<dbReference type="PROSITE" id="PS50977">
    <property type="entry name" value="HTH_TETR_2"/>
    <property type="match status" value="1"/>
</dbReference>
<dbReference type="PANTHER" id="PTHR30055">
    <property type="entry name" value="HTH-TYPE TRANSCRIPTIONAL REGULATOR RUTR"/>
    <property type="match status" value="1"/>
</dbReference>
<gene>
    <name evidence="7" type="ORF">GCM10011396_11810</name>
</gene>
<evidence type="ECO:0000259" key="6">
    <source>
        <dbReference type="PROSITE" id="PS50977"/>
    </source>
</evidence>
<keyword evidence="8" id="KW-1185">Reference proteome</keyword>
<keyword evidence="3 5" id="KW-0238">DNA-binding</keyword>
<evidence type="ECO:0000256" key="1">
    <source>
        <dbReference type="ARBA" id="ARBA00022491"/>
    </source>
</evidence>
<dbReference type="Pfam" id="PF17918">
    <property type="entry name" value="TetR_C_15"/>
    <property type="match status" value="1"/>
</dbReference>
<dbReference type="GO" id="GO:0003700">
    <property type="term" value="F:DNA-binding transcription factor activity"/>
    <property type="evidence" value="ECO:0007669"/>
    <property type="project" value="TreeGrafter"/>
</dbReference>
<dbReference type="SUPFAM" id="SSF46689">
    <property type="entry name" value="Homeodomain-like"/>
    <property type="match status" value="1"/>
</dbReference>
<dbReference type="InterPro" id="IPR009057">
    <property type="entry name" value="Homeodomain-like_sf"/>
</dbReference>
<evidence type="ECO:0000256" key="5">
    <source>
        <dbReference type="PROSITE-ProRule" id="PRU00335"/>
    </source>
</evidence>
<reference evidence="7" key="2">
    <citation type="submission" date="2020-09" db="EMBL/GenBank/DDBJ databases">
        <authorList>
            <person name="Sun Q."/>
            <person name="Zhou Y."/>
        </authorList>
    </citation>
    <scope>NUCLEOTIDE SEQUENCE</scope>
    <source>
        <strain evidence="7">CGMCC 1.10998</strain>
    </source>
</reference>
<evidence type="ECO:0000256" key="4">
    <source>
        <dbReference type="ARBA" id="ARBA00023163"/>
    </source>
</evidence>
<dbReference type="Gene3D" id="1.10.357.10">
    <property type="entry name" value="Tetracycline Repressor, domain 2"/>
    <property type="match status" value="1"/>
</dbReference>
<dbReference type="InterPro" id="IPR001647">
    <property type="entry name" value="HTH_TetR"/>
</dbReference>
<dbReference type="AlphaFoldDB" id="A0A916UBL9"/>
<comment type="caution">
    <text evidence="7">The sequence shown here is derived from an EMBL/GenBank/DDBJ whole genome shotgun (WGS) entry which is preliminary data.</text>
</comment>
<dbReference type="InterPro" id="IPR041669">
    <property type="entry name" value="TetR_C_15"/>
</dbReference>
<dbReference type="RefSeq" id="WP_188565003.1">
    <property type="nucleotide sequence ID" value="NZ_BMED01000001.1"/>
</dbReference>
<accession>A0A916UBL9</accession>
<evidence type="ECO:0000256" key="3">
    <source>
        <dbReference type="ARBA" id="ARBA00023125"/>
    </source>
</evidence>
<dbReference type="PANTHER" id="PTHR30055:SF234">
    <property type="entry name" value="HTH-TYPE TRANSCRIPTIONAL REGULATOR BETI"/>
    <property type="match status" value="1"/>
</dbReference>
<dbReference type="PRINTS" id="PR00455">
    <property type="entry name" value="HTHTETR"/>
</dbReference>
<organism evidence="7 8">
    <name type="scientific">Undibacterium terreum</name>
    <dbReference type="NCBI Taxonomy" id="1224302"/>
    <lineage>
        <taxon>Bacteria</taxon>
        <taxon>Pseudomonadati</taxon>
        <taxon>Pseudomonadota</taxon>
        <taxon>Betaproteobacteria</taxon>
        <taxon>Burkholderiales</taxon>
        <taxon>Oxalobacteraceae</taxon>
        <taxon>Undibacterium</taxon>
    </lineage>
</organism>
<dbReference type="Pfam" id="PF00440">
    <property type="entry name" value="TetR_N"/>
    <property type="match status" value="1"/>
</dbReference>
<reference evidence="7" key="1">
    <citation type="journal article" date="2014" name="Int. J. Syst. Evol. Microbiol.">
        <title>Complete genome sequence of Corynebacterium casei LMG S-19264T (=DSM 44701T), isolated from a smear-ripened cheese.</title>
        <authorList>
            <consortium name="US DOE Joint Genome Institute (JGI-PGF)"/>
            <person name="Walter F."/>
            <person name="Albersmeier A."/>
            <person name="Kalinowski J."/>
            <person name="Ruckert C."/>
        </authorList>
    </citation>
    <scope>NUCLEOTIDE SEQUENCE</scope>
    <source>
        <strain evidence="7">CGMCC 1.10998</strain>
    </source>
</reference>